<dbReference type="AlphaFoldDB" id="A0A2N9EGR5"/>
<accession>A0A2N9EGR5</accession>
<dbReference type="EMBL" id="OIVN01000073">
    <property type="protein sequence ID" value="SPC73749.1"/>
    <property type="molecule type" value="Genomic_DNA"/>
</dbReference>
<gene>
    <name evidence="1" type="ORF">FSB_LOCUS1631</name>
</gene>
<proteinExistence type="predicted"/>
<reference evidence="1" key="1">
    <citation type="submission" date="2018-02" db="EMBL/GenBank/DDBJ databases">
        <authorList>
            <person name="Cohen D.B."/>
            <person name="Kent A.D."/>
        </authorList>
    </citation>
    <scope>NUCLEOTIDE SEQUENCE</scope>
</reference>
<organism evidence="1">
    <name type="scientific">Fagus sylvatica</name>
    <name type="common">Beechnut</name>
    <dbReference type="NCBI Taxonomy" id="28930"/>
    <lineage>
        <taxon>Eukaryota</taxon>
        <taxon>Viridiplantae</taxon>
        <taxon>Streptophyta</taxon>
        <taxon>Embryophyta</taxon>
        <taxon>Tracheophyta</taxon>
        <taxon>Spermatophyta</taxon>
        <taxon>Magnoliopsida</taxon>
        <taxon>eudicotyledons</taxon>
        <taxon>Gunneridae</taxon>
        <taxon>Pentapetalae</taxon>
        <taxon>rosids</taxon>
        <taxon>fabids</taxon>
        <taxon>Fagales</taxon>
        <taxon>Fagaceae</taxon>
        <taxon>Fagus</taxon>
    </lineage>
</organism>
<evidence type="ECO:0000313" key="1">
    <source>
        <dbReference type="EMBL" id="SPC73749.1"/>
    </source>
</evidence>
<sequence length="166" mass="18273">MDEIVEFEFKLAVQRWLAIGAGVHETLSGGVAASTSGGASPIRVRMGLRRSGLRRGVPVGAMWVLGMAEEEGSRWRCCLFSILVLLDRWWWLDRCWVDECGFGGLLMAGSWWVLFGCLVCDDGGLWVAVFFDDGGFTGAGLLVRIGYDGFAKCWDLVTSRGDRSLL</sequence>
<protein>
    <submittedName>
        <fullName evidence="1">Uncharacterized protein</fullName>
    </submittedName>
</protein>
<name>A0A2N9EGR5_FAGSY</name>